<gene>
    <name evidence="1" type="ORF">VFH_II190760</name>
</gene>
<evidence type="ECO:0000313" key="1">
    <source>
        <dbReference type="EMBL" id="CAI8599775.1"/>
    </source>
</evidence>
<name>A0AAV0ZTQ2_VICFA</name>
<accession>A0AAV0ZTQ2</accession>
<dbReference type="Proteomes" id="UP001157006">
    <property type="component" value="Chromosome 2"/>
</dbReference>
<protein>
    <submittedName>
        <fullName evidence="1">Uncharacterized protein</fullName>
    </submittedName>
</protein>
<proteinExistence type="predicted"/>
<dbReference type="AlphaFoldDB" id="A0AAV0ZTQ2"/>
<organism evidence="1 2">
    <name type="scientific">Vicia faba</name>
    <name type="common">Broad bean</name>
    <name type="synonym">Faba vulgaris</name>
    <dbReference type="NCBI Taxonomy" id="3906"/>
    <lineage>
        <taxon>Eukaryota</taxon>
        <taxon>Viridiplantae</taxon>
        <taxon>Streptophyta</taxon>
        <taxon>Embryophyta</taxon>
        <taxon>Tracheophyta</taxon>
        <taxon>Spermatophyta</taxon>
        <taxon>Magnoliopsida</taxon>
        <taxon>eudicotyledons</taxon>
        <taxon>Gunneridae</taxon>
        <taxon>Pentapetalae</taxon>
        <taxon>rosids</taxon>
        <taxon>fabids</taxon>
        <taxon>Fabales</taxon>
        <taxon>Fabaceae</taxon>
        <taxon>Papilionoideae</taxon>
        <taxon>50 kb inversion clade</taxon>
        <taxon>NPAAA clade</taxon>
        <taxon>Hologalegina</taxon>
        <taxon>IRL clade</taxon>
        <taxon>Fabeae</taxon>
        <taxon>Vicia</taxon>
    </lineage>
</organism>
<reference evidence="1 2" key="1">
    <citation type="submission" date="2023-01" db="EMBL/GenBank/DDBJ databases">
        <authorList>
            <person name="Kreplak J."/>
        </authorList>
    </citation>
    <scope>NUCLEOTIDE SEQUENCE [LARGE SCALE GENOMIC DNA]</scope>
</reference>
<dbReference type="EMBL" id="OX451737">
    <property type="protein sequence ID" value="CAI8599775.1"/>
    <property type="molecule type" value="Genomic_DNA"/>
</dbReference>
<keyword evidence="2" id="KW-1185">Reference proteome</keyword>
<evidence type="ECO:0000313" key="2">
    <source>
        <dbReference type="Proteomes" id="UP001157006"/>
    </source>
</evidence>
<sequence length="266" mass="29851">MAVQWKDMSDVHDFVANILCDFICDKNSTKLWINKIELKCEESFSFASLEIGKKRLGLKVFAEAFKVIGNPLVISKLRNTSSQIACPDAVFVDLTTCRKRELILETLFPSIVGNVNGDTHVKFMSETSVKVNEISIKEIPISGSPLECNEQGDPSKTFDIPQNVKIQTVDGLGSKRYSDPKLESSLNVSTQFPSANDHLQVHQNFPVSINIKPVRPIVDSKVLNQSASLHSPVSILQDSDEGFWKPFSDIQKIDIREFQKSFFPKF</sequence>